<organism evidence="1 2">
    <name type="scientific">Caerostris darwini</name>
    <dbReference type="NCBI Taxonomy" id="1538125"/>
    <lineage>
        <taxon>Eukaryota</taxon>
        <taxon>Metazoa</taxon>
        <taxon>Ecdysozoa</taxon>
        <taxon>Arthropoda</taxon>
        <taxon>Chelicerata</taxon>
        <taxon>Arachnida</taxon>
        <taxon>Araneae</taxon>
        <taxon>Araneomorphae</taxon>
        <taxon>Entelegynae</taxon>
        <taxon>Araneoidea</taxon>
        <taxon>Araneidae</taxon>
        <taxon>Caerostris</taxon>
    </lineage>
</organism>
<name>A0AAV4UZQ6_9ARAC</name>
<gene>
    <name evidence="1" type="ORF">CDAR_421661</name>
</gene>
<evidence type="ECO:0000313" key="2">
    <source>
        <dbReference type="Proteomes" id="UP001054837"/>
    </source>
</evidence>
<proteinExistence type="predicted"/>
<evidence type="ECO:0000313" key="1">
    <source>
        <dbReference type="EMBL" id="GIY63407.1"/>
    </source>
</evidence>
<accession>A0AAV4UZQ6</accession>
<sequence>MPALHFDDRTLCSNQIKGIEIRLFSFKKRAQLIINGSSLFVVFQCRSVMVGNCAYERSSLEWSVWVFLPAGAVFMVDIKTSLLGFCICRLCSSFSVGN</sequence>
<dbReference type="EMBL" id="BPLQ01012175">
    <property type="protein sequence ID" value="GIY63407.1"/>
    <property type="molecule type" value="Genomic_DNA"/>
</dbReference>
<protein>
    <submittedName>
        <fullName evidence="1">Uncharacterized protein</fullName>
    </submittedName>
</protein>
<reference evidence="1 2" key="1">
    <citation type="submission" date="2021-06" db="EMBL/GenBank/DDBJ databases">
        <title>Caerostris darwini draft genome.</title>
        <authorList>
            <person name="Kono N."/>
            <person name="Arakawa K."/>
        </authorList>
    </citation>
    <scope>NUCLEOTIDE SEQUENCE [LARGE SCALE GENOMIC DNA]</scope>
</reference>
<keyword evidence="2" id="KW-1185">Reference proteome</keyword>
<comment type="caution">
    <text evidence="1">The sequence shown here is derived from an EMBL/GenBank/DDBJ whole genome shotgun (WGS) entry which is preliminary data.</text>
</comment>
<dbReference type="AlphaFoldDB" id="A0AAV4UZQ6"/>
<dbReference type="Proteomes" id="UP001054837">
    <property type="component" value="Unassembled WGS sequence"/>
</dbReference>